<keyword evidence="5 9" id="KW-0479">Metal-binding</keyword>
<keyword evidence="10" id="KW-0812">Transmembrane</keyword>
<dbReference type="STRING" id="1314783.A0A165RB05"/>
<keyword evidence="7 9" id="KW-0408">Iron</keyword>
<reference evidence="11 12" key="1">
    <citation type="journal article" date="2016" name="Mol. Biol. Evol.">
        <title>Comparative Genomics of Early-Diverging Mushroom-Forming Fungi Provides Insights into the Origins of Lignocellulose Decay Capabilities.</title>
        <authorList>
            <person name="Nagy L.G."/>
            <person name="Riley R."/>
            <person name="Tritt A."/>
            <person name="Adam C."/>
            <person name="Daum C."/>
            <person name="Floudas D."/>
            <person name="Sun H."/>
            <person name="Yadav J.S."/>
            <person name="Pangilinan J."/>
            <person name="Larsson K.H."/>
            <person name="Matsuura K."/>
            <person name="Barry K."/>
            <person name="Labutti K."/>
            <person name="Kuo R."/>
            <person name="Ohm R.A."/>
            <person name="Bhattacharya S.S."/>
            <person name="Shirouzu T."/>
            <person name="Yoshinaga Y."/>
            <person name="Martin F.M."/>
            <person name="Grigoriev I.V."/>
            <person name="Hibbett D.S."/>
        </authorList>
    </citation>
    <scope>NUCLEOTIDE SEQUENCE [LARGE SCALE GENOMIC DNA]</scope>
    <source>
        <strain evidence="11 12">L-15889</strain>
    </source>
</reference>
<protein>
    <submittedName>
        <fullName evidence="11">Cytochrome P450</fullName>
    </submittedName>
</protein>
<evidence type="ECO:0000313" key="12">
    <source>
        <dbReference type="Proteomes" id="UP000076727"/>
    </source>
</evidence>
<dbReference type="InterPro" id="IPR001128">
    <property type="entry name" value="Cyt_P450"/>
</dbReference>
<name>A0A165RB05_9APHY</name>
<dbReference type="PANTHER" id="PTHR24305:SF166">
    <property type="entry name" value="CYTOCHROME P450 12A4, MITOCHONDRIAL-RELATED"/>
    <property type="match status" value="1"/>
</dbReference>
<comment type="cofactor">
    <cofactor evidence="1 9">
        <name>heme</name>
        <dbReference type="ChEBI" id="CHEBI:30413"/>
    </cofactor>
</comment>
<feature type="transmembrane region" description="Helical" evidence="10">
    <location>
        <begin position="12"/>
        <end position="32"/>
    </location>
</feature>
<sequence>MPWPLPAHTPIFYLPVAALAYVLWKIAVILTIPFRSSIRHLRGPPGKSWLFGNILELDGQDVFWVNTYGPTFKFKDWMKADTLYTIDTKAIHHVLIHSYDYPKPKLDAFLISEVFGHGLLVVEGDRHRKQRRTMNPAFGLAQLRELSGIFVEKARELRDLWEAHISASGDAFTFDVAADLSKTTLDVIGLAGFNYVFDALDETNTPNELNVAFASMFQVLTGNDGAPETTLLLNYLIPPARHLPSEYSRRVNAAQQVTRRIGMRLIQEKKAEIMKAALGGKDSSDALRSRDLLTLLIKANMNADIPEHQRLSDEDVLAQVPTFLIAGHETTSYGMAWCLFALSQAPDAQRKLRKELFTVQTEAPSMEELNALPYLDAVIREALRIHPPVRHTIRMARQDDVIPFGTPFEDRRGRVHDHVRIRKGMEVLIPIQSMNTSKAIWGEDAFDFRPERWEEQPALAQSIPGIWGNLMTFLGGPRACIGYRFALTEMKALIFVLVRTFAFELALPAEEIIKRTAIVQRPYIRGAVEKGSQLPLRVKLYKST</sequence>
<keyword evidence="4 9" id="KW-0349">Heme</keyword>
<evidence type="ECO:0000256" key="9">
    <source>
        <dbReference type="PIRSR" id="PIRSR602403-1"/>
    </source>
</evidence>
<organism evidence="11 12">
    <name type="scientific">Daedalea quercina L-15889</name>
    <dbReference type="NCBI Taxonomy" id="1314783"/>
    <lineage>
        <taxon>Eukaryota</taxon>
        <taxon>Fungi</taxon>
        <taxon>Dikarya</taxon>
        <taxon>Basidiomycota</taxon>
        <taxon>Agaricomycotina</taxon>
        <taxon>Agaricomycetes</taxon>
        <taxon>Polyporales</taxon>
        <taxon>Fomitopsis</taxon>
    </lineage>
</organism>
<evidence type="ECO:0000256" key="4">
    <source>
        <dbReference type="ARBA" id="ARBA00022617"/>
    </source>
</evidence>
<evidence type="ECO:0000313" key="11">
    <source>
        <dbReference type="EMBL" id="KZT70526.1"/>
    </source>
</evidence>
<dbReference type="GO" id="GO:0016705">
    <property type="term" value="F:oxidoreductase activity, acting on paired donors, with incorporation or reduction of molecular oxygen"/>
    <property type="evidence" value="ECO:0007669"/>
    <property type="project" value="InterPro"/>
</dbReference>
<evidence type="ECO:0000256" key="10">
    <source>
        <dbReference type="SAM" id="Phobius"/>
    </source>
</evidence>
<keyword evidence="8" id="KW-0503">Monooxygenase</keyword>
<gene>
    <name evidence="11" type="ORF">DAEQUDRAFT_211490</name>
</gene>
<keyword evidence="6" id="KW-0560">Oxidoreductase</keyword>
<evidence type="ECO:0000256" key="5">
    <source>
        <dbReference type="ARBA" id="ARBA00022723"/>
    </source>
</evidence>
<dbReference type="CDD" id="cd11069">
    <property type="entry name" value="CYP_FUM15-like"/>
    <property type="match status" value="1"/>
</dbReference>
<proteinExistence type="inferred from homology"/>
<evidence type="ECO:0000256" key="6">
    <source>
        <dbReference type="ARBA" id="ARBA00023002"/>
    </source>
</evidence>
<dbReference type="GO" id="GO:0020037">
    <property type="term" value="F:heme binding"/>
    <property type="evidence" value="ECO:0007669"/>
    <property type="project" value="InterPro"/>
</dbReference>
<dbReference type="EMBL" id="KV429051">
    <property type="protein sequence ID" value="KZT70526.1"/>
    <property type="molecule type" value="Genomic_DNA"/>
</dbReference>
<dbReference type="Gene3D" id="1.10.630.10">
    <property type="entry name" value="Cytochrome P450"/>
    <property type="match status" value="1"/>
</dbReference>
<dbReference type="GO" id="GO:0005506">
    <property type="term" value="F:iron ion binding"/>
    <property type="evidence" value="ECO:0007669"/>
    <property type="project" value="InterPro"/>
</dbReference>
<dbReference type="Pfam" id="PF00067">
    <property type="entry name" value="p450"/>
    <property type="match status" value="1"/>
</dbReference>
<dbReference type="OrthoDB" id="1470350at2759"/>
<evidence type="ECO:0000256" key="8">
    <source>
        <dbReference type="ARBA" id="ARBA00023033"/>
    </source>
</evidence>
<comment type="pathway">
    <text evidence="2">Secondary metabolite biosynthesis.</text>
</comment>
<dbReference type="InterPro" id="IPR002403">
    <property type="entry name" value="Cyt_P450_E_grp-IV"/>
</dbReference>
<evidence type="ECO:0000256" key="1">
    <source>
        <dbReference type="ARBA" id="ARBA00001971"/>
    </source>
</evidence>
<dbReference type="PANTHER" id="PTHR24305">
    <property type="entry name" value="CYTOCHROME P450"/>
    <property type="match status" value="1"/>
</dbReference>
<dbReference type="InterPro" id="IPR036396">
    <property type="entry name" value="Cyt_P450_sf"/>
</dbReference>
<dbReference type="Proteomes" id="UP000076727">
    <property type="component" value="Unassembled WGS sequence"/>
</dbReference>
<accession>A0A165RB05</accession>
<dbReference type="AlphaFoldDB" id="A0A165RB05"/>
<dbReference type="PRINTS" id="PR00465">
    <property type="entry name" value="EP450IV"/>
</dbReference>
<keyword evidence="10" id="KW-1133">Transmembrane helix</keyword>
<evidence type="ECO:0000256" key="3">
    <source>
        <dbReference type="ARBA" id="ARBA00010617"/>
    </source>
</evidence>
<dbReference type="GO" id="GO:0004497">
    <property type="term" value="F:monooxygenase activity"/>
    <property type="evidence" value="ECO:0007669"/>
    <property type="project" value="UniProtKB-KW"/>
</dbReference>
<evidence type="ECO:0000256" key="2">
    <source>
        <dbReference type="ARBA" id="ARBA00005179"/>
    </source>
</evidence>
<evidence type="ECO:0000256" key="7">
    <source>
        <dbReference type="ARBA" id="ARBA00023004"/>
    </source>
</evidence>
<dbReference type="PRINTS" id="PR00385">
    <property type="entry name" value="P450"/>
</dbReference>
<feature type="binding site" description="axial binding residue" evidence="9">
    <location>
        <position position="480"/>
    </location>
    <ligand>
        <name>heme</name>
        <dbReference type="ChEBI" id="CHEBI:30413"/>
    </ligand>
    <ligandPart>
        <name>Fe</name>
        <dbReference type="ChEBI" id="CHEBI:18248"/>
    </ligandPart>
</feature>
<comment type="similarity">
    <text evidence="3">Belongs to the cytochrome P450 family.</text>
</comment>
<dbReference type="SUPFAM" id="SSF48264">
    <property type="entry name" value="Cytochrome P450"/>
    <property type="match status" value="1"/>
</dbReference>
<keyword evidence="12" id="KW-1185">Reference proteome</keyword>
<dbReference type="InterPro" id="IPR050121">
    <property type="entry name" value="Cytochrome_P450_monoxygenase"/>
</dbReference>
<keyword evidence="10" id="KW-0472">Membrane</keyword>